<keyword evidence="1" id="KW-0677">Repeat</keyword>
<gene>
    <name evidence="4" type="ORF">HYALB_00009362</name>
</gene>
<dbReference type="Pfam" id="PF12796">
    <property type="entry name" value="Ank_2"/>
    <property type="match status" value="1"/>
</dbReference>
<evidence type="ECO:0000256" key="1">
    <source>
        <dbReference type="ARBA" id="ARBA00022737"/>
    </source>
</evidence>
<evidence type="ECO:0000313" key="5">
    <source>
        <dbReference type="Proteomes" id="UP000701801"/>
    </source>
</evidence>
<dbReference type="PANTHER" id="PTHR24198:SF165">
    <property type="entry name" value="ANKYRIN REPEAT-CONTAINING PROTEIN-RELATED"/>
    <property type="match status" value="1"/>
</dbReference>
<protein>
    <recommendedName>
        <fullName evidence="6">Ankyrin</fullName>
    </recommendedName>
</protein>
<evidence type="ECO:0008006" key="6">
    <source>
        <dbReference type="Google" id="ProtNLM"/>
    </source>
</evidence>
<keyword evidence="5" id="KW-1185">Reference proteome</keyword>
<evidence type="ECO:0000256" key="3">
    <source>
        <dbReference type="PROSITE-ProRule" id="PRU00023"/>
    </source>
</evidence>
<accession>A0A9N9Q6T2</accession>
<dbReference type="OrthoDB" id="3464601at2759"/>
<name>A0A9N9Q6T2_9HELO</name>
<evidence type="ECO:0000256" key="2">
    <source>
        <dbReference type="ARBA" id="ARBA00023043"/>
    </source>
</evidence>
<dbReference type="PANTHER" id="PTHR24198">
    <property type="entry name" value="ANKYRIN REPEAT AND PROTEIN KINASE DOMAIN-CONTAINING PROTEIN"/>
    <property type="match status" value="1"/>
</dbReference>
<comment type="caution">
    <text evidence="4">The sequence shown here is derived from an EMBL/GenBank/DDBJ whole genome shotgun (WGS) entry which is preliminary data.</text>
</comment>
<organism evidence="4 5">
    <name type="scientific">Hymenoscyphus albidus</name>
    <dbReference type="NCBI Taxonomy" id="595503"/>
    <lineage>
        <taxon>Eukaryota</taxon>
        <taxon>Fungi</taxon>
        <taxon>Dikarya</taxon>
        <taxon>Ascomycota</taxon>
        <taxon>Pezizomycotina</taxon>
        <taxon>Leotiomycetes</taxon>
        <taxon>Helotiales</taxon>
        <taxon>Helotiaceae</taxon>
        <taxon>Hymenoscyphus</taxon>
    </lineage>
</organism>
<dbReference type="PROSITE" id="PS50297">
    <property type="entry name" value="ANK_REP_REGION"/>
    <property type="match status" value="1"/>
</dbReference>
<dbReference type="EMBL" id="CAJVRM010000209">
    <property type="protein sequence ID" value="CAG8977264.1"/>
    <property type="molecule type" value="Genomic_DNA"/>
</dbReference>
<dbReference type="AlphaFoldDB" id="A0A9N9Q6T2"/>
<keyword evidence="2 3" id="KW-0040">ANK repeat</keyword>
<reference evidence="4" key="1">
    <citation type="submission" date="2021-07" db="EMBL/GenBank/DDBJ databases">
        <authorList>
            <person name="Durling M."/>
        </authorList>
    </citation>
    <scope>NUCLEOTIDE SEQUENCE</scope>
</reference>
<dbReference type="SUPFAM" id="SSF48403">
    <property type="entry name" value="Ankyrin repeat"/>
    <property type="match status" value="1"/>
</dbReference>
<dbReference type="InterPro" id="IPR036770">
    <property type="entry name" value="Ankyrin_rpt-contain_sf"/>
</dbReference>
<feature type="repeat" description="ANK" evidence="3">
    <location>
        <begin position="56"/>
        <end position="88"/>
    </location>
</feature>
<dbReference type="PROSITE" id="PS50088">
    <property type="entry name" value="ANK_REPEAT"/>
    <property type="match status" value="1"/>
</dbReference>
<sequence>MAIIERLLEDSSIDVNLKDVEGASLLHRAPYGKPECGSIVTKLLEKGAKVLVANSKNQSPLQLACRAGDVESVRALLTYGANILHMDNKGLNALHYAARSGNLETLLCVLEASEKDSLNIAKSRDKAGRNALHHALTEYPDMELVELLVKRGVRLMAASANGCYSKEPTLLQGMSKGEHLSICLLVATETSS</sequence>
<dbReference type="Gene3D" id="1.25.40.20">
    <property type="entry name" value="Ankyrin repeat-containing domain"/>
    <property type="match status" value="2"/>
</dbReference>
<dbReference type="InterPro" id="IPR002110">
    <property type="entry name" value="Ankyrin_rpt"/>
</dbReference>
<evidence type="ECO:0000313" key="4">
    <source>
        <dbReference type="EMBL" id="CAG8977264.1"/>
    </source>
</evidence>
<dbReference type="Proteomes" id="UP000701801">
    <property type="component" value="Unassembled WGS sequence"/>
</dbReference>
<dbReference type="SMART" id="SM00248">
    <property type="entry name" value="ANK"/>
    <property type="match status" value="3"/>
</dbReference>
<proteinExistence type="predicted"/>